<organism evidence="12 13">
    <name type="scientific">Leadbetterella byssophila (strain DSM 17132 / JCM 16389 / KACC 11308 / NBRC 106382 / 4M15)</name>
    <dbReference type="NCBI Taxonomy" id="649349"/>
    <lineage>
        <taxon>Bacteria</taxon>
        <taxon>Pseudomonadati</taxon>
        <taxon>Bacteroidota</taxon>
        <taxon>Cytophagia</taxon>
        <taxon>Cytophagales</taxon>
        <taxon>Leadbetterellaceae</taxon>
        <taxon>Leadbetterella</taxon>
    </lineage>
</organism>
<evidence type="ECO:0000256" key="7">
    <source>
        <dbReference type="ARBA" id="ARBA00023080"/>
    </source>
</evidence>
<keyword evidence="6 10" id="KW-0460">Magnesium</keyword>
<reference key="1">
    <citation type="submission" date="2010-11" db="EMBL/GenBank/DDBJ databases">
        <title>The complete genome of Leadbetterella byssophila DSM 17132.</title>
        <authorList>
            <consortium name="US DOE Joint Genome Institute (JGI-PGF)"/>
            <person name="Lucas S."/>
            <person name="Copeland A."/>
            <person name="Lapidus A."/>
            <person name="Glavina del Rio T."/>
            <person name="Dalin E."/>
            <person name="Tice H."/>
            <person name="Bruce D."/>
            <person name="Goodwin L."/>
            <person name="Pitluck S."/>
            <person name="Kyrpides N."/>
            <person name="Mavromatis K."/>
            <person name="Ivanova N."/>
            <person name="Teshima H."/>
            <person name="Brettin T."/>
            <person name="Detter J.C."/>
            <person name="Han C."/>
            <person name="Tapia R."/>
            <person name="Land M."/>
            <person name="Hauser L."/>
            <person name="Markowitz V."/>
            <person name="Cheng J.-F."/>
            <person name="Hugenholtz P."/>
            <person name="Woyke T."/>
            <person name="Wu D."/>
            <person name="Tindall B."/>
            <person name="Pomrenke H.G."/>
            <person name="Brambilla E."/>
            <person name="Klenk H.-P."/>
            <person name="Eisen J.A."/>
        </authorList>
    </citation>
    <scope>NUCLEOTIDE SEQUENCE [LARGE SCALE GENOMIC DNA]</scope>
    <source>
        <strain>DSM 17132</strain>
    </source>
</reference>
<evidence type="ECO:0000256" key="3">
    <source>
        <dbReference type="ARBA" id="ARBA00022723"/>
    </source>
</evidence>
<feature type="binding site" evidence="10">
    <location>
        <begin position="177"/>
        <end position="178"/>
    </location>
    <ligand>
        <name>substrate</name>
    </ligand>
</feature>
<evidence type="ECO:0000313" key="13">
    <source>
        <dbReference type="Proteomes" id="UP000007435"/>
    </source>
</evidence>
<dbReference type="EMBL" id="CP002305">
    <property type="protein sequence ID" value="ADQ18208.1"/>
    <property type="molecule type" value="Genomic_DNA"/>
</dbReference>
<feature type="active site" description="Proton acceptor" evidence="10">
    <location>
        <position position="69"/>
    </location>
</feature>
<comment type="caution">
    <text evidence="10">Lacks conserved residue(s) required for the propagation of feature annotation.</text>
</comment>
<dbReference type="GO" id="GO:0009146">
    <property type="term" value="P:purine nucleoside triphosphate catabolic process"/>
    <property type="evidence" value="ECO:0007669"/>
    <property type="project" value="UniProtKB-UniRule"/>
</dbReference>
<dbReference type="HAMAP" id="MF_01405">
    <property type="entry name" value="Non_canon_purine_NTPase"/>
    <property type="match status" value="1"/>
</dbReference>
<dbReference type="Proteomes" id="UP000007435">
    <property type="component" value="Chromosome"/>
</dbReference>
<accession>E4RYY9</accession>
<feature type="binding site" evidence="10">
    <location>
        <begin position="149"/>
        <end position="152"/>
    </location>
    <ligand>
        <name>substrate</name>
    </ligand>
</feature>
<dbReference type="GO" id="GO:0000166">
    <property type="term" value="F:nucleotide binding"/>
    <property type="evidence" value="ECO:0007669"/>
    <property type="project" value="UniProtKB-KW"/>
</dbReference>
<sequence>MIPICLATHNAHKAEELKSALGDRFEVKTLSDLGVMEDITETGTTFEENSLIKAQYVYERFGIAVLADDSGLEVEALDGRPGVYSARYAGEPSDATANNLKLMQELEGISQRSARFRTVITLIWDGEVHQFSGEVSGDITPSFGGEVGFGYNPVFVPKGYEKTFHEMGFEERSRLNHRGQAMQKVLTFLSGKN</sequence>
<evidence type="ECO:0000256" key="5">
    <source>
        <dbReference type="ARBA" id="ARBA00022801"/>
    </source>
</evidence>
<gene>
    <name evidence="12" type="ordered locus">Lbys_2546</name>
</gene>
<dbReference type="PANTHER" id="PTHR11067:SF9">
    <property type="entry name" value="INOSINE TRIPHOSPHATE PYROPHOSPHATASE"/>
    <property type="match status" value="1"/>
</dbReference>
<dbReference type="EC" id="3.6.1.66" evidence="10"/>
<dbReference type="Gene3D" id="3.90.950.10">
    <property type="match status" value="1"/>
</dbReference>
<dbReference type="GO" id="GO:0017111">
    <property type="term" value="F:ribonucleoside triphosphate phosphatase activity"/>
    <property type="evidence" value="ECO:0007669"/>
    <property type="project" value="InterPro"/>
</dbReference>
<comment type="subunit">
    <text evidence="2 10">Homodimer.</text>
</comment>
<comment type="catalytic activity">
    <reaction evidence="8 10">
        <text>dITP + H2O = dIMP + diphosphate + H(+)</text>
        <dbReference type="Rhea" id="RHEA:28342"/>
        <dbReference type="ChEBI" id="CHEBI:15377"/>
        <dbReference type="ChEBI" id="CHEBI:15378"/>
        <dbReference type="ChEBI" id="CHEBI:33019"/>
        <dbReference type="ChEBI" id="CHEBI:61194"/>
        <dbReference type="ChEBI" id="CHEBI:61382"/>
        <dbReference type="EC" id="3.6.1.66"/>
    </reaction>
</comment>
<feature type="binding site" evidence="10">
    <location>
        <position position="69"/>
    </location>
    <ligand>
        <name>Mg(2+)</name>
        <dbReference type="ChEBI" id="CHEBI:18420"/>
    </ligand>
</feature>
<evidence type="ECO:0000256" key="8">
    <source>
        <dbReference type="ARBA" id="ARBA00051875"/>
    </source>
</evidence>
<dbReference type="GO" id="GO:0005829">
    <property type="term" value="C:cytosol"/>
    <property type="evidence" value="ECO:0007669"/>
    <property type="project" value="TreeGrafter"/>
</dbReference>
<evidence type="ECO:0000256" key="1">
    <source>
        <dbReference type="ARBA" id="ARBA00008023"/>
    </source>
</evidence>
<dbReference type="eggNOG" id="COG0127">
    <property type="taxonomic scope" value="Bacteria"/>
</dbReference>
<name>E4RYY9_LEAB4</name>
<dbReference type="Pfam" id="PF01725">
    <property type="entry name" value="Ham1p_like"/>
    <property type="match status" value="1"/>
</dbReference>
<keyword evidence="7 10" id="KW-0546">Nucleotide metabolism</keyword>
<dbReference type="GO" id="GO:0009117">
    <property type="term" value="P:nucleotide metabolic process"/>
    <property type="evidence" value="ECO:0007669"/>
    <property type="project" value="UniProtKB-KW"/>
</dbReference>
<evidence type="ECO:0000256" key="6">
    <source>
        <dbReference type="ARBA" id="ARBA00022842"/>
    </source>
</evidence>
<dbReference type="NCBIfam" id="TIGR00042">
    <property type="entry name" value="RdgB/HAM1 family non-canonical purine NTP pyrophosphatase"/>
    <property type="match status" value="1"/>
</dbReference>
<dbReference type="STRING" id="649349.Lbys_2546"/>
<proteinExistence type="inferred from homology"/>
<dbReference type="InterPro" id="IPR020922">
    <property type="entry name" value="dITP/XTP_pyrophosphatase"/>
</dbReference>
<evidence type="ECO:0000256" key="10">
    <source>
        <dbReference type="HAMAP-Rule" id="MF_01405"/>
    </source>
</evidence>
<comment type="catalytic activity">
    <reaction evidence="10">
        <text>ITP + H2O = IMP + diphosphate + H(+)</text>
        <dbReference type="Rhea" id="RHEA:29399"/>
        <dbReference type="ChEBI" id="CHEBI:15377"/>
        <dbReference type="ChEBI" id="CHEBI:15378"/>
        <dbReference type="ChEBI" id="CHEBI:33019"/>
        <dbReference type="ChEBI" id="CHEBI:58053"/>
        <dbReference type="ChEBI" id="CHEBI:61402"/>
        <dbReference type="EC" id="3.6.1.66"/>
    </reaction>
</comment>
<dbReference type="RefSeq" id="WP_013409246.1">
    <property type="nucleotide sequence ID" value="NC_014655.1"/>
</dbReference>
<evidence type="ECO:0000256" key="2">
    <source>
        <dbReference type="ARBA" id="ARBA00011738"/>
    </source>
</evidence>
<dbReference type="GO" id="GO:0036220">
    <property type="term" value="F:ITP diphosphatase activity"/>
    <property type="evidence" value="ECO:0007669"/>
    <property type="project" value="UniProtKB-UniRule"/>
</dbReference>
<dbReference type="SUPFAM" id="SSF52972">
    <property type="entry name" value="ITPase-like"/>
    <property type="match status" value="1"/>
</dbReference>
<dbReference type="PANTHER" id="PTHR11067">
    <property type="entry name" value="INOSINE TRIPHOSPHATE PYROPHOSPHATASE/HAM1 PROTEIN"/>
    <property type="match status" value="1"/>
</dbReference>
<dbReference type="InterPro" id="IPR002637">
    <property type="entry name" value="RdgB/HAM1"/>
</dbReference>
<feature type="binding site" evidence="10">
    <location>
        <position position="70"/>
    </location>
    <ligand>
        <name>substrate</name>
    </ligand>
</feature>
<comment type="catalytic activity">
    <reaction evidence="9 10">
        <text>XTP + H2O = XMP + diphosphate + H(+)</text>
        <dbReference type="Rhea" id="RHEA:28610"/>
        <dbReference type="ChEBI" id="CHEBI:15377"/>
        <dbReference type="ChEBI" id="CHEBI:15378"/>
        <dbReference type="ChEBI" id="CHEBI:33019"/>
        <dbReference type="ChEBI" id="CHEBI:57464"/>
        <dbReference type="ChEBI" id="CHEBI:61314"/>
        <dbReference type="EC" id="3.6.1.66"/>
    </reaction>
</comment>
<protein>
    <recommendedName>
        <fullName evidence="10">dITP/XTP pyrophosphatase</fullName>
        <ecNumber evidence="10">3.6.1.66</ecNumber>
    </recommendedName>
    <alternativeName>
        <fullName evidence="10">Non-canonical purine NTP pyrophosphatase</fullName>
    </alternativeName>
    <alternativeName>
        <fullName evidence="10">Non-standard purine NTP pyrophosphatase</fullName>
    </alternativeName>
    <alternativeName>
        <fullName evidence="10">Nucleoside-triphosphate diphosphatase</fullName>
    </alternativeName>
    <alternativeName>
        <fullName evidence="10">Nucleoside-triphosphate pyrophosphatase</fullName>
        <shortName evidence="10">NTPase</shortName>
    </alternativeName>
</protein>
<evidence type="ECO:0000256" key="11">
    <source>
        <dbReference type="RuleBase" id="RU003781"/>
    </source>
</evidence>
<keyword evidence="3 10" id="KW-0479">Metal-binding</keyword>
<dbReference type="AlphaFoldDB" id="E4RYY9"/>
<keyword evidence="5 10" id="KW-0378">Hydrolase</keyword>
<evidence type="ECO:0000313" key="12">
    <source>
        <dbReference type="EMBL" id="ADQ18208.1"/>
    </source>
</evidence>
<evidence type="ECO:0000256" key="4">
    <source>
        <dbReference type="ARBA" id="ARBA00022741"/>
    </source>
</evidence>
<dbReference type="KEGG" id="lby:Lbys_2546"/>
<dbReference type="OrthoDB" id="9807456at2"/>
<keyword evidence="4 10" id="KW-0547">Nucleotide-binding</keyword>
<comment type="cofactor">
    <cofactor evidence="10">
        <name>Mg(2+)</name>
        <dbReference type="ChEBI" id="CHEBI:18420"/>
    </cofactor>
    <text evidence="10">Binds 1 Mg(2+) ion per subunit.</text>
</comment>
<keyword evidence="13" id="KW-1185">Reference proteome</keyword>
<dbReference type="GO" id="GO:0035870">
    <property type="term" value="F:dITP diphosphatase activity"/>
    <property type="evidence" value="ECO:0007669"/>
    <property type="project" value="UniProtKB-UniRule"/>
</dbReference>
<evidence type="ECO:0000256" key="9">
    <source>
        <dbReference type="ARBA" id="ARBA00052017"/>
    </source>
</evidence>
<dbReference type="FunFam" id="3.90.950.10:FF:000001">
    <property type="entry name" value="dITP/XTP pyrophosphatase"/>
    <property type="match status" value="1"/>
</dbReference>
<dbReference type="InterPro" id="IPR029001">
    <property type="entry name" value="ITPase-like_fam"/>
</dbReference>
<feature type="binding site" evidence="10">
    <location>
        <begin position="8"/>
        <end position="13"/>
    </location>
    <ligand>
        <name>substrate</name>
    </ligand>
</feature>
<reference evidence="12 13" key="2">
    <citation type="journal article" date="2011" name="Stand. Genomic Sci.">
        <title>Complete genome sequence of Leadbetterella byssophila type strain (4M15).</title>
        <authorList>
            <person name="Abt B."/>
            <person name="Teshima H."/>
            <person name="Lucas S."/>
            <person name="Lapidus A."/>
            <person name="Del Rio T.G."/>
            <person name="Nolan M."/>
            <person name="Tice H."/>
            <person name="Cheng J.F."/>
            <person name="Pitluck S."/>
            <person name="Liolios K."/>
            <person name="Pagani I."/>
            <person name="Ivanova N."/>
            <person name="Mavromatis K."/>
            <person name="Pati A."/>
            <person name="Tapia R."/>
            <person name="Han C."/>
            <person name="Goodwin L."/>
            <person name="Chen A."/>
            <person name="Palaniappan K."/>
            <person name="Land M."/>
            <person name="Hauser L."/>
            <person name="Chang Y.J."/>
            <person name="Jeffries C.D."/>
            <person name="Rohde M."/>
            <person name="Goker M."/>
            <person name="Tindall B.J."/>
            <person name="Detter J.C."/>
            <person name="Woyke T."/>
            <person name="Bristow J."/>
            <person name="Eisen J.A."/>
            <person name="Markowitz V."/>
            <person name="Hugenholtz P."/>
            <person name="Klenk H.P."/>
            <person name="Kyrpides N.C."/>
        </authorList>
    </citation>
    <scope>NUCLEOTIDE SEQUENCE [LARGE SCALE GENOMIC DNA]</scope>
    <source>
        <strain evidence="13">DSM 17132 / JCM 16389 / KACC 11308 / NBRC 106382 / 4M15</strain>
    </source>
</reference>
<comment type="function">
    <text evidence="10">Pyrophosphatase that catalyzes the hydrolysis of nucleoside triphosphates to their monophosphate derivatives, with a high preference for the non-canonical purine nucleotides XTP (xanthosine triphosphate), dITP (deoxyinosine triphosphate) and ITP. Seems to function as a house-cleaning enzyme that removes non-canonical purine nucleotides from the nucleotide pool, thus preventing their incorporation into DNA/RNA and avoiding chromosomal lesions.</text>
</comment>
<dbReference type="CDD" id="cd00515">
    <property type="entry name" value="HAM1"/>
    <property type="match status" value="1"/>
</dbReference>
<comment type="similarity">
    <text evidence="1 10 11">Belongs to the HAM1 NTPase family.</text>
</comment>
<dbReference type="GO" id="GO:0046872">
    <property type="term" value="F:metal ion binding"/>
    <property type="evidence" value="ECO:0007669"/>
    <property type="project" value="UniProtKB-KW"/>
</dbReference>
<dbReference type="HOGENOM" id="CLU_082080_0_2_10"/>
<dbReference type="GO" id="GO:0036222">
    <property type="term" value="F:XTP diphosphatase activity"/>
    <property type="evidence" value="ECO:0007669"/>
    <property type="project" value="UniProtKB-UniRule"/>
</dbReference>